<dbReference type="InterPro" id="IPR004089">
    <property type="entry name" value="MCPsignal_dom"/>
</dbReference>
<evidence type="ECO:0000256" key="2">
    <source>
        <dbReference type="ARBA" id="ARBA00029447"/>
    </source>
</evidence>
<dbReference type="SMART" id="SM00283">
    <property type="entry name" value="MA"/>
    <property type="match status" value="1"/>
</dbReference>
<dbReference type="PROSITE" id="PS50111">
    <property type="entry name" value="CHEMOTAXIS_TRANSDUC_2"/>
    <property type="match status" value="1"/>
</dbReference>
<reference evidence="8 9" key="1">
    <citation type="submission" date="2023-11" db="EMBL/GenBank/DDBJ databases">
        <title>Draft genome of Azohydromonas lata strain H1 (DSM1123), a polyhydroxyalkanoate producer.</title>
        <authorList>
            <person name="Traversa D."/>
            <person name="D'Addabbo P."/>
            <person name="Pazzani C."/>
            <person name="Manzari C."/>
            <person name="Chiara M."/>
            <person name="Scrascia M."/>
        </authorList>
    </citation>
    <scope>NUCLEOTIDE SEQUENCE [LARGE SCALE GENOMIC DNA]</scope>
    <source>
        <strain evidence="8 9">H1</strain>
    </source>
</reference>
<evidence type="ECO:0000256" key="1">
    <source>
        <dbReference type="ARBA" id="ARBA00022481"/>
    </source>
</evidence>
<dbReference type="Pfam" id="PF00015">
    <property type="entry name" value="MCPsignal"/>
    <property type="match status" value="1"/>
</dbReference>
<evidence type="ECO:0000259" key="7">
    <source>
        <dbReference type="PROSITE" id="PS50885"/>
    </source>
</evidence>
<accession>A0ABU5IKM1</accession>
<dbReference type="Pfam" id="PF12729">
    <property type="entry name" value="4HB_MCP_1"/>
    <property type="match status" value="1"/>
</dbReference>
<dbReference type="PROSITE" id="PS50885">
    <property type="entry name" value="HAMP"/>
    <property type="match status" value="1"/>
</dbReference>
<evidence type="ECO:0000256" key="3">
    <source>
        <dbReference type="PROSITE-ProRule" id="PRU00284"/>
    </source>
</evidence>
<dbReference type="Proteomes" id="UP001293718">
    <property type="component" value="Unassembled WGS sequence"/>
</dbReference>
<feature type="domain" description="Methyl-accepting transducer" evidence="6">
    <location>
        <begin position="271"/>
        <end position="500"/>
    </location>
</feature>
<dbReference type="CDD" id="cd06225">
    <property type="entry name" value="HAMP"/>
    <property type="match status" value="1"/>
</dbReference>
<dbReference type="Pfam" id="PF00672">
    <property type="entry name" value="HAMP"/>
    <property type="match status" value="1"/>
</dbReference>
<feature type="transmembrane region" description="Helical" evidence="5">
    <location>
        <begin position="193"/>
        <end position="213"/>
    </location>
</feature>
<dbReference type="Gene3D" id="1.10.287.950">
    <property type="entry name" value="Methyl-accepting chemotaxis protein"/>
    <property type="match status" value="1"/>
</dbReference>
<name>A0ABU5IKM1_9BURK</name>
<keyword evidence="1" id="KW-0488">Methylation</keyword>
<evidence type="ECO:0000256" key="5">
    <source>
        <dbReference type="SAM" id="Phobius"/>
    </source>
</evidence>
<keyword evidence="3" id="KW-0807">Transducer</keyword>
<comment type="similarity">
    <text evidence="2">Belongs to the methyl-accepting chemotaxis (MCP) protein family.</text>
</comment>
<dbReference type="EMBL" id="JAXOJX010000044">
    <property type="protein sequence ID" value="MDZ5459450.1"/>
    <property type="molecule type" value="Genomic_DNA"/>
</dbReference>
<dbReference type="SMART" id="SM00304">
    <property type="entry name" value="HAMP"/>
    <property type="match status" value="1"/>
</dbReference>
<keyword evidence="5" id="KW-1133">Transmembrane helix</keyword>
<dbReference type="RefSeq" id="WP_322467174.1">
    <property type="nucleotide sequence ID" value="NZ_JAXOJX010000044.1"/>
</dbReference>
<proteinExistence type="inferred from homology"/>
<evidence type="ECO:0000313" key="8">
    <source>
        <dbReference type="EMBL" id="MDZ5459450.1"/>
    </source>
</evidence>
<keyword evidence="9" id="KW-1185">Reference proteome</keyword>
<dbReference type="InterPro" id="IPR004090">
    <property type="entry name" value="Chemotax_Me-accpt_rcpt"/>
</dbReference>
<sequence>MNLFSSFGISQRLYAVSAVLILALTTLAVTSWSQLRSVEHLAANAGEVRMLQLERIASTELSVTQVLLDLRHAMLVHDRDDVEAMARDIMSKREQITRNDNAFLNDIPDQAGKDAFRDIWLKMQQDTWPVAEANLQMVRDGQREEAFKMLKAKTIPTFTHMQQWLSEARAKQSQLLGTEVGDIQKAAQSTRTLLVSLVVMIATGLLAFSWYIGRRLRSRVAESQKVAERVRDGDFTVPVVDDRNDEFTPLLHAMGSMQASLTDVVRSVRSNAEGVAVASAQIAQGNQDLSQRTEHQASALQETAASMDELGSTVRHNADNASQADQLAQGASAVAVKGGQVVAQVVDTMRGIEDSSRKIADIIGTIDGIAFQTNILALNAAVEAARAGEQGRGFAVVAGEVRSLAQRSAEAAKEIKGLITDSVERVSQGSSLANEAGATMAEVVTSIRRVTDLMGEINSASAEQSRGVAQVSEAVTQMDQVTQQNAALVEESAGASESLRTQAQRLVQAVSVFRLAQGQGEAAAFVSEARPYQPAMAVKPRAAAAQGKAGRPGFTPKVTSKPAAALPRPEMAEAGGDTDNWQSF</sequence>
<organism evidence="8 9">
    <name type="scientific">Azohydromonas lata</name>
    <dbReference type="NCBI Taxonomy" id="45677"/>
    <lineage>
        <taxon>Bacteria</taxon>
        <taxon>Pseudomonadati</taxon>
        <taxon>Pseudomonadota</taxon>
        <taxon>Betaproteobacteria</taxon>
        <taxon>Burkholderiales</taxon>
        <taxon>Sphaerotilaceae</taxon>
        <taxon>Azohydromonas</taxon>
    </lineage>
</organism>
<dbReference type="InterPro" id="IPR024478">
    <property type="entry name" value="HlyB_4HB_MCP"/>
</dbReference>
<dbReference type="PRINTS" id="PR00260">
    <property type="entry name" value="CHEMTRNSDUCR"/>
</dbReference>
<dbReference type="InterPro" id="IPR051310">
    <property type="entry name" value="MCP_chemotaxis"/>
</dbReference>
<evidence type="ECO:0000313" key="9">
    <source>
        <dbReference type="Proteomes" id="UP001293718"/>
    </source>
</evidence>
<evidence type="ECO:0000256" key="4">
    <source>
        <dbReference type="SAM" id="MobiDB-lite"/>
    </source>
</evidence>
<dbReference type="PANTHER" id="PTHR43531:SF14">
    <property type="entry name" value="METHYL-ACCEPTING CHEMOTAXIS PROTEIN I-RELATED"/>
    <property type="match status" value="1"/>
</dbReference>
<feature type="domain" description="HAMP" evidence="7">
    <location>
        <begin position="214"/>
        <end position="266"/>
    </location>
</feature>
<dbReference type="CDD" id="cd11386">
    <property type="entry name" value="MCP_signal"/>
    <property type="match status" value="1"/>
</dbReference>
<comment type="caution">
    <text evidence="8">The sequence shown here is derived from an EMBL/GenBank/DDBJ whole genome shotgun (WGS) entry which is preliminary data.</text>
</comment>
<dbReference type="SUPFAM" id="SSF58104">
    <property type="entry name" value="Methyl-accepting chemotaxis protein (MCP) signaling domain"/>
    <property type="match status" value="1"/>
</dbReference>
<dbReference type="PANTHER" id="PTHR43531">
    <property type="entry name" value="PROTEIN ICFG"/>
    <property type="match status" value="1"/>
</dbReference>
<gene>
    <name evidence="8" type="ORF">SM757_22985</name>
</gene>
<keyword evidence="5" id="KW-0812">Transmembrane</keyword>
<keyword evidence="5" id="KW-0472">Membrane</keyword>
<feature type="region of interest" description="Disordered" evidence="4">
    <location>
        <begin position="544"/>
        <end position="584"/>
    </location>
</feature>
<dbReference type="InterPro" id="IPR003660">
    <property type="entry name" value="HAMP_dom"/>
</dbReference>
<evidence type="ECO:0000259" key="6">
    <source>
        <dbReference type="PROSITE" id="PS50111"/>
    </source>
</evidence>
<protein>
    <submittedName>
        <fullName evidence="8">Methyl-accepting chemotaxis protein</fullName>
    </submittedName>
</protein>